<dbReference type="PANTHER" id="PTHR12961">
    <property type="entry name" value="CONSERVED OLIGOMERIC GOLGI COMPLEX COMPONENT 2"/>
    <property type="match status" value="1"/>
</dbReference>
<feature type="domain" description="COG complex component COG2 C-terminal" evidence="1">
    <location>
        <begin position="36"/>
        <end position="368"/>
    </location>
</feature>
<gene>
    <name evidence="2" type="ORF">P879_05918</name>
</gene>
<dbReference type="InterPro" id="IPR009316">
    <property type="entry name" value="COG2"/>
</dbReference>
<protein>
    <recommendedName>
        <fullName evidence="1">COG complex component COG2 C-terminal domain-containing protein</fullName>
    </recommendedName>
</protein>
<dbReference type="Proteomes" id="UP000699462">
    <property type="component" value="Unassembled WGS sequence"/>
</dbReference>
<dbReference type="OrthoDB" id="332281at2759"/>
<reference evidence="2 3" key="1">
    <citation type="submission" date="2019-07" db="EMBL/GenBank/DDBJ databases">
        <title>Annotation for the trematode Paragonimus westermani.</title>
        <authorList>
            <person name="Choi Y.-J."/>
        </authorList>
    </citation>
    <scope>NUCLEOTIDE SEQUENCE [LARGE SCALE GENOMIC DNA]</scope>
    <source>
        <strain evidence="2">180907_Pwestermani</strain>
    </source>
</reference>
<keyword evidence="3" id="KW-1185">Reference proteome</keyword>
<proteinExistence type="predicted"/>
<comment type="caution">
    <text evidence="2">The sequence shown here is derived from an EMBL/GenBank/DDBJ whole genome shotgun (WGS) entry which is preliminary data.</text>
</comment>
<dbReference type="GO" id="GO:0006891">
    <property type="term" value="P:intra-Golgi vesicle-mediated transport"/>
    <property type="evidence" value="ECO:0007669"/>
    <property type="project" value="TreeGrafter"/>
</dbReference>
<name>A0A8T0DPK8_9TREM</name>
<dbReference type="PANTHER" id="PTHR12961:SF0">
    <property type="entry name" value="CONSERVED OLIGOMERIC GOLGI COMPLEX SUBUNIT 2"/>
    <property type="match status" value="1"/>
</dbReference>
<evidence type="ECO:0000259" key="1">
    <source>
        <dbReference type="Pfam" id="PF12022"/>
    </source>
</evidence>
<dbReference type="Pfam" id="PF12022">
    <property type="entry name" value="COG2_C"/>
    <property type="match status" value="1"/>
</dbReference>
<evidence type="ECO:0000313" key="2">
    <source>
        <dbReference type="EMBL" id="KAF8569212.1"/>
    </source>
</evidence>
<sequence length="408" mass="45928">MYTTSRSFVNTLETRIQSNKQLQAFRNHPAYQQFFNKWSLPVYFQIRFQEIAGSLEQAIQGGLTSARSSKEDCLLHVTEVLLAQLQRCWADGVFLQSVRHRFMKLTLQLLSRYAVFVESQLQTSKICKETTDLDNTSPPNLDLLIYLLIDCHRVSVYVRTELPNIILSALGSAISGGEPGTSHADWLEDCLEESAQHLLAVVKPLDEIILVITERDDPQVRPRAAVLAVVWFKFLSEEATRACMSASRQLMDVPRQYRRTNRTLPTTPSGYVSTMVRPLSHLAELGQKTSSENARDALAVLVCKCIEQVTKAYVGQLTELLNSVKKMEDSLRKLREARRGTPTTTQTAINTAGVYSDDDKIRHQLYLDSCAFRDEISLLWGVDADTKANLQRVVQLTETAKIDASAIG</sequence>
<dbReference type="AlphaFoldDB" id="A0A8T0DPK8"/>
<dbReference type="InterPro" id="IPR024603">
    <property type="entry name" value="COG_complex_COG2_C"/>
</dbReference>
<dbReference type="GO" id="GO:0015031">
    <property type="term" value="P:protein transport"/>
    <property type="evidence" value="ECO:0007669"/>
    <property type="project" value="InterPro"/>
</dbReference>
<evidence type="ECO:0000313" key="3">
    <source>
        <dbReference type="Proteomes" id="UP000699462"/>
    </source>
</evidence>
<dbReference type="GO" id="GO:0016020">
    <property type="term" value="C:membrane"/>
    <property type="evidence" value="ECO:0007669"/>
    <property type="project" value="InterPro"/>
</dbReference>
<accession>A0A8T0DPK8</accession>
<dbReference type="GO" id="GO:0007030">
    <property type="term" value="P:Golgi organization"/>
    <property type="evidence" value="ECO:0007669"/>
    <property type="project" value="InterPro"/>
</dbReference>
<dbReference type="EMBL" id="JTDF01002069">
    <property type="protein sequence ID" value="KAF8569212.1"/>
    <property type="molecule type" value="Genomic_DNA"/>
</dbReference>
<organism evidence="2 3">
    <name type="scientific">Paragonimus westermani</name>
    <dbReference type="NCBI Taxonomy" id="34504"/>
    <lineage>
        <taxon>Eukaryota</taxon>
        <taxon>Metazoa</taxon>
        <taxon>Spiralia</taxon>
        <taxon>Lophotrochozoa</taxon>
        <taxon>Platyhelminthes</taxon>
        <taxon>Trematoda</taxon>
        <taxon>Digenea</taxon>
        <taxon>Plagiorchiida</taxon>
        <taxon>Troglotremata</taxon>
        <taxon>Troglotrematidae</taxon>
        <taxon>Paragonimus</taxon>
    </lineage>
</organism>
<dbReference type="GO" id="GO:0017119">
    <property type="term" value="C:Golgi transport complex"/>
    <property type="evidence" value="ECO:0007669"/>
    <property type="project" value="TreeGrafter"/>
</dbReference>